<dbReference type="SUPFAM" id="SSF52540">
    <property type="entry name" value="P-loop containing nucleoside triphosphate hydrolases"/>
    <property type="match status" value="1"/>
</dbReference>
<dbReference type="Gene3D" id="3.40.50.300">
    <property type="entry name" value="P-loop containing nucleotide triphosphate hydrolases"/>
    <property type="match status" value="2"/>
</dbReference>
<evidence type="ECO:0000259" key="6">
    <source>
        <dbReference type="PROSITE" id="PS51192"/>
    </source>
</evidence>
<dbReference type="PANTHER" id="PTHR47959">
    <property type="entry name" value="ATP-DEPENDENT RNA HELICASE RHLE-RELATED"/>
    <property type="match status" value="1"/>
</dbReference>
<dbReference type="SMART" id="SM00490">
    <property type="entry name" value="HELICc"/>
    <property type="match status" value="1"/>
</dbReference>
<evidence type="ECO:0000313" key="8">
    <source>
        <dbReference type="EMBL" id="KJY60990.1"/>
    </source>
</evidence>
<evidence type="ECO:0000313" key="9">
    <source>
        <dbReference type="Proteomes" id="UP000033558"/>
    </source>
</evidence>
<dbReference type="GO" id="GO:0003724">
    <property type="term" value="F:RNA helicase activity"/>
    <property type="evidence" value="ECO:0007669"/>
    <property type="project" value="TreeGrafter"/>
</dbReference>
<keyword evidence="9" id="KW-1185">Reference proteome</keyword>
<dbReference type="InterPro" id="IPR050079">
    <property type="entry name" value="DEAD_box_RNA_helicase"/>
</dbReference>
<dbReference type="InterPro" id="IPR014001">
    <property type="entry name" value="Helicase_ATP-bd"/>
</dbReference>
<evidence type="ECO:0000256" key="4">
    <source>
        <dbReference type="ARBA" id="ARBA00022840"/>
    </source>
</evidence>
<keyword evidence="3 8" id="KW-0347">Helicase</keyword>
<evidence type="ECO:0000256" key="2">
    <source>
        <dbReference type="ARBA" id="ARBA00022801"/>
    </source>
</evidence>
<dbReference type="STRING" id="1218492.JG30_11810"/>
<comment type="similarity">
    <text evidence="5">Belongs to the DEAD box helicase family.</text>
</comment>
<dbReference type="PANTHER" id="PTHR47959:SF1">
    <property type="entry name" value="ATP-DEPENDENT RNA HELICASE DBPA"/>
    <property type="match status" value="1"/>
</dbReference>
<dbReference type="OrthoDB" id="9805696at2"/>
<dbReference type="PROSITE" id="PS51194">
    <property type="entry name" value="HELICASE_CTER"/>
    <property type="match status" value="1"/>
</dbReference>
<dbReference type="GO" id="GO:0005524">
    <property type="term" value="F:ATP binding"/>
    <property type="evidence" value="ECO:0007669"/>
    <property type="project" value="UniProtKB-KW"/>
</dbReference>
<keyword evidence="4" id="KW-0067">ATP-binding</keyword>
<dbReference type="Pfam" id="PF00271">
    <property type="entry name" value="Helicase_C"/>
    <property type="match status" value="1"/>
</dbReference>
<keyword evidence="1" id="KW-0547">Nucleotide-binding</keyword>
<evidence type="ECO:0000256" key="1">
    <source>
        <dbReference type="ARBA" id="ARBA00022741"/>
    </source>
</evidence>
<dbReference type="Proteomes" id="UP000033558">
    <property type="component" value="Unassembled WGS sequence"/>
</dbReference>
<keyword evidence="2" id="KW-0378">Hydrolase</keyword>
<dbReference type="Pfam" id="PF00270">
    <property type="entry name" value="DEAD"/>
    <property type="match status" value="1"/>
</dbReference>
<dbReference type="GO" id="GO:0005829">
    <property type="term" value="C:cytosol"/>
    <property type="evidence" value="ECO:0007669"/>
    <property type="project" value="TreeGrafter"/>
</dbReference>
<dbReference type="InterPro" id="IPR001650">
    <property type="entry name" value="Helicase_C-like"/>
</dbReference>
<feature type="domain" description="Helicase C-terminal" evidence="7">
    <location>
        <begin position="216"/>
        <end position="363"/>
    </location>
</feature>
<dbReference type="InterPro" id="IPR044742">
    <property type="entry name" value="DEAD/DEAH_RhlB"/>
</dbReference>
<dbReference type="GO" id="GO:0003676">
    <property type="term" value="F:nucleic acid binding"/>
    <property type="evidence" value="ECO:0007669"/>
    <property type="project" value="InterPro"/>
</dbReference>
<organism evidence="8 9">
    <name type="scientific">Bombilactobacillus mellifer</name>
    <dbReference type="NCBI Taxonomy" id="1218492"/>
    <lineage>
        <taxon>Bacteria</taxon>
        <taxon>Bacillati</taxon>
        <taxon>Bacillota</taxon>
        <taxon>Bacilli</taxon>
        <taxon>Lactobacillales</taxon>
        <taxon>Lactobacillaceae</taxon>
        <taxon>Bombilactobacillus</taxon>
    </lineage>
</organism>
<dbReference type="PROSITE" id="PS51192">
    <property type="entry name" value="HELICASE_ATP_BIND_1"/>
    <property type="match status" value="1"/>
</dbReference>
<name>A0A0F4LR14_9LACO</name>
<dbReference type="AlphaFoldDB" id="A0A0F4LR14"/>
<dbReference type="CDD" id="cd00268">
    <property type="entry name" value="DEADc"/>
    <property type="match status" value="1"/>
</dbReference>
<sequence length="371" mass="42011">MEIPQQFAAYFAQHHFHHLTPIQAQTYNPLMQGQSVLGLAPTGSGKTLAFGMPLITQVQPQQGLQKLILEPTQELAIQTRNVLRSLAPELNIYGVIGGANRQRQIEKLKTKPEIVVGTLGRVHDLVTQRKLKLAKLQTIVVDEADLMVSDKLPELRQLLQRTPAGVQLVFFSATSTPQFQKLSQLFHQQFVIVDQSQDSFSRQGLQHYFVLTDENHKIQLLKQLAHRKSARILVFCASGKALHRLAATLRYQKLYFMVLDTSDPKRRREEAIRTFEQKQASILLTTDVAARGMDLPAITTVVNWQNPANLTQYIHRSGRTGRMGHDGEVVTLGNQHDWRQLQHLLQASTIRARKVQLQNGKFSGPRTTRHP</sequence>
<dbReference type="CDD" id="cd18787">
    <property type="entry name" value="SF2_C_DEAD"/>
    <property type="match status" value="1"/>
</dbReference>
<dbReference type="SMART" id="SM00487">
    <property type="entry name" value="DEXDc"/>
    <property type="match status" value="1"/>
</dbReference>
<protein>
    <submittedName>
        <fullName evidence="8">Putative ATP-dependent RNA helicase</fullName>
    </submittedName>
</protein>
<proteinExistence type="inferred from homology"/>
<dbReference type="HOGENOM" id="CLU_003041_1_3_9"/>
<reference evidence="8 9" key="1">
    <citation type="submission" date="2015-01" db="EMBL/GenBank/DDBJ databases">
        <title>Comparative genomics of the lactic acid bacteria isolated from the honey bee gut.</title>
        <authorList>
            <person name="Ellegaard K.M."/>
            <person name="Tamarit D."/>
            <person name="Javelind E."/>
            <person name="Olofsson T."/>
            <person name="Andersson S.G."/>
            <person name="Vasquez A."/>
        </authorList>
    </citation>
    <scope>NUCLEOTIDE SEQUENCE [LARGE SCALE GENOMIC DNA]</scope>
    <source>
        <strain evidence="8 9">Bin4</strain>
    </source>
</reference>
<feature type="domain" description="Helicase ATP-binding" evidence="6">
    <location>
        <begin position="27"/>
        <end position="193"/>
    </location>
</feature>
<dbReference type="GO" id="GO:0016787">
    <property type="term" value="F:hydrolase activity"/>
    <property type="evidence" value="ECO:0007669"/>
    <property type="project" value="UniProtKB-KW"/>
</dbReference>
<gene>
    <name evidence="8" type="ORF">JG30_11810</name>
</gene>
<evidence type="ECO:0000259" key="7">
    <source>
        <dbReference type="PROSITE" id="PS51194"/>
    </source>
</evidence>
<dbReference type="InterPro" id="IPR027417">
    <property type="entry name" value="P-loop_NTPase"/>
</dbReference>
<dbReference type="RefSeq" id="WP_052725237.1">
    <property type="nucleotide sequence ID" value="NZ_JBHSZT010000010.1"/>
</dbReference>
<accession>A0A0F4LR14</accession>
<dbReference type="InterPro" id="IPR011545">
    <property type="entry name" value="DEAD/DEAH_box_helicase_dom"/>
</dbReference>
<dbReference type="PATRIC" id="fig|1218492.5.peg.1324"/>
<comment type="caution">
    <text evidence="8">The sequence shown here is derived from an EMBL/GenBank/DDBJ whole genome shotgun (WGS) entry which is preliminary data.</text>
</comment>
<dbReference type="EMBL" id="JXJQ01000009">
    <property type="protein sequence ID" value="KJY60990.1"/>
    <property type="molecule type" value="Genomic_DNA"/>
</dbReference>
<evidence type="ECO:0000256" key="3">
    <source>
        <dbReference type="ARBA" id="ARBA00022806"/>
    </source>
</evidence>
<evidence type="ECO:0000256" key="5">
    <source>
        <dbReference type="ARBA" id="ARBA00038437"/>
    </source>
</evidence>